<feature type="compositionally biased region" description="Basic residues" evidence="1">
    <location>
        <begin position="131"/>
        <end position="140"/>
    </location>
</feature>
<dbReference type="AlphaFoldDB" id="G2YGR5"/>
<dbReference type="EMBL" id="FQ790332">
    <property type="protein sequence ID" value="CCD50949.1"/>
    <property type="molecule type" value="Genomic_DNA"/>
</dbReference>
<gene>
    <name evidence="2" type="ORF">BofuT4_P022170.1</name>
</gene>
<accession>G2YGR5</accession>
<feature type="compositionally biased region" description="Basic and acidic residues" evidence="1">
    <location>
        <begin position="201"/>
        <end position="214"/>
    </location>
</feature>
<organism evidence="2 3">
    <name type="scientific">Botryotinia fuckeliana (strain T4)</name>
    <name type="common">Noble rot fungus</name>
    <name type="synonym">Botrytis cinerea</name>
    <dbReference type="NCBI Taxonomy" id="999810"/>
    <lineage>
        <taxon>Eukaryota</taxon>
        <taxon>Fungi</taxon>
        <taxon>Dikarya</taxon>
        <taxon>Ascomycota</taxon>
        <taxon>Pezizomycotina</taxon>
        <taxon>Leotiomycetes</taxon>
        <taxon>Helotiales</taxon>
        <taxon>Sclerotiniaceae</taxon>
        <taxon>Botrytis</taxon>
    </lineage>
</organism>
<protein>
    <submittedName>
        <fullName evidence="2">Uncharacterized protein</fullName>
    </submittedName>
</protein>
<feature type="region of interest" description="Disordered" evidence="1">
    <location>
        <begin position="113"/>
        <end position="214"/>
    </location>
</feature>
<evidence type="ECO:0000313" key="3">
    <source>
        <dbReference type="Proteomes" id="UP000008177"/>
    </source>
</evidence>
<reference evidence="3" key="1">
    <citation type="journal article" date="2011" name="PLoS Genet.">
        <title>Genomic analysis of the necrotrophic fungal pathogens Sclerotinia sclerotiorum and Botrytis cinerea.</title>
        <authorList>
            <person name="Amselem J."/>
            <person name="Cuomo C.A."/>
            <person name="van Kan J.A."/>
            <person name="Viaud M."/>
            <person name="Benito E.P."/>
            <person name="Couloux A."/>
            <person name="Coutinho P.M."/>
            <person name="de Vries R.P."/>
            <person name="Dyer P.S."/>
            <person name="Fillinger S."/>
            <person name="Fournier E."/>
            <person name="Gout L."/>
            <person name="Hahn M."/>
            <person name="Kohn L."/>
            <person name="Lapalu N."/>
            <person name="Plummer K.M."/>
            <person name="Pradier J.M."/>
            <person name="Quevillon E."/>
            <person name="Sharon A."/>
            <person name="Simon A."/>
            <person name="ten Have A."/>
            <person name="Tudzynski B."/>
            <person name="Tudzynski P."/>
            <person name="Wincker P."/>
            <person name="Andrew M."/>
            <person name="Anthouard V."/>
            <person name="Beever R.E."/>
            <person name="Beffa R."/>
            <person name="Benoit I."/>
            <person name="Bouzid O."/>
            <person name="Brault B."/>
            <person name="Chen Z."/>
            <person name="Choquer M."/>
            <person name="Collemare J."/>
            <person name="Cotton P."/>
            <person name="Danchin E.G."/>
            <person name="Da Silva C."/>
            <person name="Gautier A."/>
            <person name="Giraud C."/>
            <person name="Giraud T."/>
            <person name="Gonzalez C."/>
            <person name="Grossetete S."/>
            <person name="Guldener U."/>
            <person name="Henrissat B."/>
            <person name="Howlett B.J."/>
            <person name="Kodira C."/>
            <person name="Kretschmer M."/>
            <person name="Lappartient A."/>
            <person name="Leroch M."/>
            <person name="Levis C."/>
            <person name="Mauceli E."/>
            <person name="Neuveglise C."/>
            <person name="Oeser B."/>
            <person name="Pearson M."/>
            <person name="Poulain J."/>
            <person name="Poussereau N."/>
            <person name="Quesneville H."/>
            <person name="Rascle C."/>
            <person name="Schumacher J."/>
            <person name="Segurens B."/>
            <person name="Sexton A."/>
            <person name="Silva E."/>
            <person name="Sirven C."/>
            <person name="Soanes D.M."/>
            <person name="Talbot N.J."/>
            <person name="Templeton M."/>
            <person name="Yandava C."/>
            <person name="Yarden O."/>
            <person name="Zeng Q."/>
            <person name="Rollins J.A."/>
            <person name="Lebrun M.H."/>
            <person name="Dickman M."/>
        </authorList>
    </citation>
    <scope>NUCLEOTIDE SEQUENCE [LARGE SCALE GENOMIC DNA]</scope>
    <source>
        <strain evidence="3">T4</strain>
    </source>
</reference>
<name>G2YGR5_BOTF4</name>
<proteinExistence type="predicted"/>
<dbReference type="eggNOG" id="ENOG502SMYH">
    <property type="taxonomic scope" value="Eukaryota"/>
</dbReference>
<evidence type="ECO:0000256" key="1">
    <source>
        <dbReference type="SAM" id="MobiDB-lite"/>
    </source>
</evidence>
<dbReference type="OrthoDB" id="5226911at2759"/>
<evidence type="ECO:0000313" key="2">
    <source>
        <dbReference type="EMBL" id="CCD50949.1"/>
    </source>
</evidence>
<dbReference type="InParanoid" id="G2YGR5"/>
<dbReference type="Proteomes" id="UP000008177">
    <property type="component" value="Unplaced contigs"/>
</dbReference>
<dbReference type="HOGENOM" id="CLU_075113_0_0_1"/>
<feature type="compositionally biased region" description="Low complexity" evidence="1">
    <location>
        <begin position="147"/>
        <end position="156"/>
    </location>
</feature>
<dbReference type="STRING" id="999810.G2YGR5"/>
<sequence>MGELDELVSTLLGTFTSGIRLLRARRKRQKSSSGKTDHDNCEETLLIKSFKQSRSDIREAYTRESIKSGPKFSDGDVLFSRGKVKPADQELFIKLSNKSRTEAINTLDNLSKRLSKSSSSLVSHDTVNPSKPHRRKRHRNPPPTLPTQPTALGPATKNGWIRSKPTKNDLPKSKTRTQKSTLTKSTHKEKPATSRPITLLEKQESPPKTAVENRKSGFSFASDSTKLGEIPESKMARLLAGAGAGAGVASHDNDSRYYPTVVAFPLAPYRAEPPKRRFGMGKLWKHRPAEKEFVYGGGSG</sequence>